<dbReference type="EMBL" id="RYFC01000002">
    <property type="protein sequence ID" value="RTZ48577.1"/>
    <property type="molecule type" value="Genomic_DNA"/>
</dbReference>
<sequence length="62" mass="7166">MVQEKVHGANFSFFTDGKEIKIGKRTAFIEKDENFSMHIRFWNVTEKCNRSVPEGKKQVSGC</sequence>
<proteinExistence type="predicted"/>
<reference evidence="1" key="1">
    <citation type="submission" date="2018-12" db="EMBL/GenBank/DDBJ databases">
        <title>Draft Genome Sequence of Chryseobacterium arthrosphaerae strain ED882-96 Isolated from the Blood of a Patient with Liver Cirrhosis in Taiwan.</title>
        <authorList>
            <person name="Lin J.-N."/>
            <person name="Lai C.-H."/>
            <person name="Yang C.-H."/>
            <person name="Huang Y.-H."/>
        </authorList>
    </citation>
    <scope>NUCLEOTIDE SEQUENCE [LARGE SCALE GENOMIC DNA]</scope>
    <source>
        <strain evidence="1">ED882-96</strain>
        <plasmid evidence="1">unnamed</plasmid>
    </source>
</reference>
<accession>A0A3S0QHR3</accession>
<geneLocation type="plasmid" evidence="1">
    <name>unnamed</name>
</geneLocation>
<gene>
    <name evidence="1" type="ORF">EJ377_12530</name>
</gene>
<protein>
    <recommendedName>
        <fullName evidence="2">RNA ligase domain-containing protein</fullName>
    </recommendedName>
</protein>
<dbReference type="Proteomes" id="UP000276953">
    <property type="component" value="Plasmid unnamed"/>
</dbReference>
<dbReference type="AlphaFoldDB" id="A0A3S0QHR3"/>
<dbReference type="Gene3D" id="3.30.470.30">
    <property type="entry name" value="DNA ligase/mRNA capping enzyme"/>
    <property type="match status" value="1"/>
</dbReference>
<evidence type="ECO:0008006" key="2">
    <source>
        <dbReference type="Google" id="ProtNLM"/>
    </source>
</evidence>
<keyword evidence="1" id="KW-0614">Plasmid</keyword>
<dbReference type="SUPFAM" id="SSF56091">
    <property type="entry name" value="DNA ligase/mRNA capping enzyme, catalytic domain"/>
    <property type="match status" value="1"/>
</dbReference>
<evidence type="ECO:0000313" key="1">
    <source>
        <dbReference type="EMBL" id="RTZ48577.1"/>
    </source>
</evidence>
<organism evidence="1">
    <name type="scientific">Chryseobacterium arthrosphaerae</name>
    <dbReference type="NCBI Taxonomy" id="651561"/>
    <lineage>
        <taxon>Bacteria</taxon>
        <taxon>Pseudomonadati</taxon>
        <taxon>Bacteroidota</taxon>
        <taxon>Flavobacteriia</taxon>
        <taxon>Flavobacteriales</taxon>
        <taxon>Weeksellaceae</taxon>
        <taxon>Chryseobacterium group</taxon>
        <taxon>Chryseobacterium</taxon>
    </lineage>
</organism>
<name>A0A3S0QHR3_9FLAO</name>
<comment type="caution">
    <text evidence="1">The sequence shown here is derived from an EMBL/GenBank/DDBJ whole genome shotgun (WGS) entry which is preliminary data.</text>
</comment>